<name>A0A919JE93_9ACTN</name>
<feature type="domain" description="Erythromycin biosynthesis protein CIII-like N-terminal" evidence="5">
    <location>
        <begin position="122"/>
        <end position="244"/>
    </location>
</feature>
<keyword evidence="7" id="KW-1185">Reference proteome</keyword>
<dbReference type="SUPFAM" id="SSF53756">
    <property type="entry name" value="UDP-Glycosyltransferase/glycogen phosphorylase"/>
    <property type="match status" value="1"/>
</dbReference>
<dbReference type="AlphaFoldDB" id="A0A919JE93"/>
<dbReference type="CDD" id="cd03784">
    <property type="entry name" value="GT1_Gtf-like"/>
    <property type="match status" value="1"/>
</dbReference>
<evidence type="ECO:0000256" key="2">
    <source>
        <dbReference type="ARBA" id="ARBA00022676"/>
    </source>
</evidence>
<comment type="similarity">
    <text evidence="1">Belongs to the glycosyltransferase 28 family.</text>
</comment>
<dbReference type="InterPro" id="IPR050426">
    <property type="entry name" value="Glycosyltransferase_28"/>
</dbReference>
<evidence type="ECO:0000256" key="3">
    <source>
        <dbReference type="ARBA" id="ARBA00022679"/>
    </source>
</evidence>
<dbReference type="GO" id="GO:0017000">
    <property type="term" value="P:antibiotic biosynthetic process"/>
    <property type="evidence" value="ECO:0007669"/>
    <property type="project" value="UniProtKB-ARBA"/>
</dbReference>
<dbReference type="PANTHER" id="PTHR48050:SF13">
    <property type="entry name" value="STEROL 3-BETA-GLUCOSYLTRANSFERASE UGT80A2"/>
    <property type="match status" value="1"/>
</dbReference>
<dbReference type="GO" id="GO:0016758">
    <property type="term" value="F:hexosyltransferase activity"/>
    <property type="evidence" value="ECO:0007669"/>
    <property type="project" value="UniProtKB-ARBA"/>
</dbReference>
<dbReference type="InterPro" id="IPR048284">
    <property type="entry name" value="EryCIII-like_N"/>
</dbReference>
<comment type="caution">
    <text evidence="6">The sequence shown here is derived from an EMBL/GenBank/DDBJ whole genome shotgun (WGS) entry which is preliminary data.</text>
</comment>
<dbReference type="Proteomes" id="UP000647172">
    <property type="component" value="Unassembled WGS sequence"/>
</dbReference>
<keyword evidence="2" id="KW-0328">Glycosyltransferase</keyword>
<dbReference type="EMBL" id="BOMQ01000011">
    <property type="protein sequence ID" value="GIE47382.1"/>
    <property type="molecule type" value="Genomic_DNA"/>
</dbReference>
<protein>
    <submittedName>
        <fullName evidence="6">Glycosyl transferase</fullName>
    </submittedName>
</protein>
<accession>A0A919JE93</accession>
<dbReference type="InterPro" id="IPR010610">
    <property type="entry name" value="EryCIII-like_C"/>
</dbReference>
<sequence length="407" mass="42274">MRVMCTVSAWPTHWYPMVAVLWGLQAAGHQVAVVCPPSQAAPVTRAGLTPAPVLAELDIAFLARLRNVFDAQAGAWPYDWPPPHPVTGAPMKAVAEFGYAEFTRAGAEKIARPVARNGRAAIAFAREYRPDLVLHEPLAMEGLLAARVVGVASAVHLWGPIGTHERDPAAASVVEYPVGSFAPHGAGAVALDTVGHVIDPCPEPLGPVVDAERLAVRYTPYNGPEEVPAWLLDPPTRPRVAVVWGTSLTAMYGPGSFAVPLILDALAGLDVEVVVCTSARDAAGVRYTRPGVRVVAELPLHLLLPTCAAVVHHGGAGCLMTAVATGVPQVVLPTGMDQPVNAARLAATGAAISVPRAGADPEAVRAAVAAVVGEPSYRAAAAALRRSNDDRGTPAELVGGLEKLAAR</sequence>
<keyword evidence="3 6" id="KW-0808">Transferase</keyword>
<dbReference type="Pfam" id="PF21036">
    <property type="entry name" value="EryCIII-like_N"/>
    <property type="match status" value="1"/>
</dbReference>
<dbReference type="GO" id="GO:0008194">
    <property type="term" value="F:UDP-glycosyltransferase activity"/>
    <property type="evidence" value="ECO:0007669"/>
    <property type="project" value="InterPro"/>
</dbReference>
<reference evidence="6" key="1">
    <citation type="submission" date="2021-01" db="EMBL/GenBank/DDBJ databases">
        <title>Whole genome shotgun sequence of Actinoplanes nipponensis NBRC 14063.</title>
        <authorList>
            <person name="Komaki H."/>
            <person name="Tamura T."/>
        </authorList>
    </citation>
    <scope>NUCLEOTIDE SEQUENCE</scope>
    <source>
        <strain evidence="6">NBRC 14063</strain>
    </source>
</reference>
<feature type="domain" description="Erythromycin biosynthesis protein CIII-like C-terminal" evidence="4">
    <location>
        <begin position="262"/>
        <end position="404"/>
    </location>
</feature>
<evidence type="ECO:0000259" key="4">
    <source>
        <dbReference type="Pfam" id="PF06722"/>
    </source>
</evidence>
<evidence type="ECO:0000259" key="5">
    <source>
        <dbReference type="Pfam" id="PF21036"/>
    </source>
</evidence>
<dbReference type="InterPro" id="IPR002213">
    <property type="entry name" value="UDP_glucos_trans"/>
</dbReference>
<gene>
    <name evidence="6" type="ORF">Ani05nite_09160</name>
</gene>
<organism evidence="6 7">
    <name type="scientific">Actinoplanes nipponensis</name>
    <dbReference type="NCBI Taxonomy" id="135950"/>
    <lineage>
        <taxon>Bacteria</taxon>
        <taxon>Bacillati</taxon>
        <taxon>Actinomycetota</taxon>
        <taxon>Actinomycetes</taxon>
        <taxon>Micromonosporales</taxon>
        <taxon>Micromonosporaceae</taxon>
        <taxon>Actinoplanes</taxon>
    </lineage>
</organism>
<dbReference type="Gene3D" id="3.40.50.2000">
    <property type="entry name" value="Glycogen Phosphorylase B"/>
    <property type="match status" value="2"/>
</dbReference>
<dbReference type="FunFam" id="3.40.50.2000:FF:000072">
    <property type="entry name" value="Glycosyl transferase"/>
    <property type="match status" value="1"/>
</dbReference>
<evidence type="ECO:0000313" key="6">
    <source>
        <dbReference type="EMBL" id="GIE47382.1"/>
    </source>
</evidence>
<evidence type="ECO:0000313" key="7">
    <source>
        <dbReference type="Proteomes" id="UP000647172"/>
    </source>
</evidence>
<dbReference type="PANTHER" id="PTHR48050">
    <property type="entry name" value="STEROL 3-BETA-GLUCOSYLTRANSFERASE"/>
    <property type="match status" value="1"/>
</dbReference>
<dbReference type="Pfam" id="PF06722">
    <property type="entry name" value="EryCIII-like_C"/>
    <property type="match status" value="1"/>
</dbReference>
<proteinExistence type="inferred from homology"/>
<evidence type="ECO:0000256" key="1">
    <source>
        <dbReference type="ARBA" id="ARBA00006962"/>
    </source>
</evidence>